<organism evidence="1 2">
    <name type="scientific">Bdellovibrio bacteriovorus</name>
    <dbReference type="NCBI Taxonomy" id="959"/>
    <lineage>
        <taxon>Bacteria</taxon>
        <taxon>Pseudomonadati</taxon>
        <taxon>Bdellovibrionota</taxon>
        <taxon>Bdellovibrionia</taxon>
        <taxon>Bdellovibrionales</taxon>
        <taxon>Pseudobdellovibrionaceae</taxon>
        <taxon>Bdellovibrio</taxon>
    </lineage>
</organism>
<comment type="caution">
    <text evidence="1">The sequence shown here is derived from an EMBL/GenBank/DDBJ whole genome shotgun (WGS) entry which is preliminary data.</text>
</comment>
<protein>
    <submittedName>
        <fullName evidence="1">Uncharacterized protein</fullName>
    </submittedName>
</protein>
<dbReference type="EMBL" id="LUKF01000001">
    <property type="protein sequence ID" value="KYG70667.1"/>
    <property type="molecule type" value="Genomic_DNA"/>
</dbReference>
<name>A0A150WVX5_BDEBC</name>
<dbReference type="Proteomes" id="UP000075391">
    <property type="component" value="Unassembled WGS sequence"/>
</dbReference>
<sequence>MIKIDFIDPPKASILPKSLDLSGLCALFFTDVTVIAGPFKAAFDKYSSKPSTDLRDKVFSFSYKCLGTLDGGGL</sequence>
<gene>
    <name evidence="1" type="ORF">AZI85_01660</name>
</gene>
<proteinExistence type="predicted"/>
<dbReference type="AlphaFoldDB" id="A0A150WVX5"/>
<accession>A0A150WVX5</accession>
<evidence type="ECO:0000313" key="1">
    <source>
        <dbReference type="EMBL" id="KYG70667.1"/>
    </source>
</evidence>
<evidence type="ECO:0000313" key="2">
    <source>
        <dbReference type="Proteomes" id="UP000075391"/>
    </source>
</evidence>
<reference evidence="1 2" key="1">
    <citation type="submission" date="2016-03" db="EMBL/GenBank/DDBJ databases">
        <authorList>
            <person name="Ploux O."/>
        </authorList>
    </citation>
    <scope>NUCLEOTIDE SEQUENCE [LARGE SCALE GENOMIC DNA]</scope>
    <source>
        <strain evidence="1 2">BER2</strain>
    </source>
</reference>